<keyword evidence="2" id="KW-1185">Reference proteome</keyword>
<proteinExistence type="predicted"/>
<sequence length="291" mass="31337">MLVGGIVLLVGYIGGSIMASHKAEEALEAMVKESRSFGVDVTYDDVSASPFGSATIDELVIDAGFGKVLIDELVIEEFAEKEGVLSNIALSADDISASGFLINDNPKDLYEAFIYLLQQKDNDIDLKLALEVDVEDDKAELEEFSIEGDNIGELNVSMEMSGLKKLQGLGSHNALLMGTVMLQELVIHDASVYLQDDGLLGTLLDSEAMQKGVSADSLRDKAIERGKKAKARMSSKIEQQLADAGIALLEGDAITLTLDNDTPVSVGQLFLGGEQGMQQEMQKIKFDLDID</sequence>
<accession>K6ZSY3</accession>
<gene>
    <name evidence="1" type="ORF">GPLA_2490</name>
</gene>
<dbReference type="Proteomes" id="UP000006322">
    <property type="component" value="Unassembled WGS sequence"/>
</dbReference>
<protein>
    <submittedName>
        <fullName evidence="1">Uncharacterized protein</fullName>
    </submittedName>
</protein>
<dbReference type="EMBL" id="BAER01000059">
    <property type="protein sequence ID" value="GAC33392.1"/>
    <property type="molecule type" value="Genomic_DNA"/>
</dbReference>
<name>K6ZSY3_9ALTE</name>
<evidence type="ECO:0000313" key="2">
    <source>
        <dbReference type="Proteomes" id="UP000006322"/>
    </source>
</evidence>
<comment type="caution">
    <text evidence="1">The sequence shown here is derived from an EMBL/GenBank/DDBJ whole genome shotgun (WGS) entry which is preliminary data.</text>
</comment>
<reference evidence="2" key="1">
    <citation type="journal article" date="2014" name="Environ. Microbiol.">
        <title>Comparative genomics of the marine bacterial genus Glaciecola reveals the high degree of genomic diversity and genomic characteristic for cold adaptation.</title>
        <authorList>
            <person name="Qin Q.L."/>
            <person name="Xie B.B."/>
            <person name="Yu Y."/>
            <person name="Shu Y.L."/>
            <person name="Rong J.C."/>
            <person name="Zhang Y.J."/>
            <person name="Zhao D.L."/>
            <person name="Chen X.L."/>
            <person name="Zhang X.Y."/>
            <person name="Chen B."/>
            <person name="Zhou B.C."/>
            <person name="Zhang Y.Z."/>
        </authorList>
    </citation>
    <scope>NUCLEOTIDE SEQUENCE [LARGE SCALE GENOMIC DNA]</scope>
    <source>
        <strain evidence="2">LMG 21857</strain>
    </source>
</reference>
<evidence type="ECO:0000313" key="1">
    <source>
        <dbReference type="EMBL" id="GAC33392.1"/>
    </source>
</evidence>
<dbReference type="AlphaFoldDB" id="K6ZSY3"/>
<organism evidence="1 2">
    <name type="scientific">Paraglaciecola polaris LMG 21857</name>
    <dbReference type="NCBI Taxonomy" id="1129793"/>
    <lineage>
        <taxon>Bacteria</taxon>
        <taxon>Pseudomonadati</taxon>
        <taxon>Pseudomonadota</taxon>
        <taxon>Gammaproteobacteria</taxon>
        <taxon>Alteromonadales</taxon>
        <taxon>Alteromonadaceae</taxon>
        <taxon>Paraglaciecola</taxon>
    </lineage>
</organism>